<dbReference type="SUPFAM" id="SSF50960">
    <property type="entry name" value="TolB, C-terminal domain"/>
    <property type="match status" value="1"/>
</dbReference>
<dbReference type="InterPro" id="IPR020472">
    <property type="entry name" value="WD40_PAC1"/>
</dbReference>
<accession>A0A1H9XBF9</accession>
<dbReference type="InterPro" id="IPR015943">
    <property type="entry name" value="WD40/YVTN_repeat-like_dom_sf"/>
</dbReference>
<feature type="repeat" description="WD" evidence="3">
    <location>
        <begin position="795"/>
        <end position="821"/>
    </location>
</feature>
<dbReference type="CDD" id="cd00200">
    <property type="entry name" value="WD40"/>
    <property type="match status" value="2"/>
</dbReference>
<evidence type="ECO:0000259" key="5">
    <source>
        <dbReference type="Pfam" id="PF13191"/>
    </source>
</evidence>
<dbReference type="InterPro" id="IPR041664">
    <property type="entry name" value="AAA_16"/>
</dbReference>
<dbReference type="Pfam" id="PF13191">
    <property type="entry name" value="AAA_16"/>
    <property type="match status" value="1"/>
</dbReference>
<feature type="repeat" description="WD" evidence="3">
    <location>
        <begin position="1142"/>
        <end position="1186"/>
    </location>
</feature>
<feature type="repeat" description="WD" evidence="3">
    <location>
        <begin position="841"/>
        <end position="864"/>
    </location>
</feature>
<keyword evidence="1 3" id="KW-0853">WD repeat</keyword>
<feature type="repeat" description="WD" evidence="3">
    <location>
        <begin position="1280"/>
        <end position="1324"/>
    </location>
</feature>
<dbReference type="InterPro" id="IPR001680">
    <property type="entry name" value="WD40_rpt"/>
</dbReference>
<dbReference type="PROSITE" id="PS50082">
    <property type="entry name" value="WD_REPEATS_2"/>
    <property type="match status" value="13"/>
</dbReference>
<dbReference type="OrthoDB" id="218695at2"/>
<evidence type="ECO:0000256" key="2">
    <source>
        <dbReference type="ARBA" id="ARBA00022737"/>
    </source>
</evidence>
<dbReference type="Gene3D" id="2.130.10.10">
    <property type="entry name" value="YVTN repeat-like/Quinoprotein amine dehydrogenase"/>
    <property type="match status" value="4"/>
</dbReference>
<evidence type="ECO:0000313" key="6">
    <source>
        <dbReference type="EMBL" id="SES43510.1"/>
    </source>
</evidence>
<dbReference type="RefSeq" id="WP_089927680.1">
    <property type="nucleotide sequence ID" value="NZ_FOFV01000031.1"/>
</dbReference>
<feature type="repeat" description="WD" evidence="3">
    <location>
        <begin position="958"/>
        <end position="1002"/>
    </location>
</feature>
<evidence type="ECO:0000256" key="4">
    <source>
        <dbReference type="SAM" id="MobiDB-lite"/>
    </source>
</evidence>
<evidence type="ECO:0000256" key="3">
    <source>
        <dbReference type="PROSITE-ProRule" id="PRU00221"/>
    </source>
</evidence>
<feature type="repeat" description="WD" evidence="3">
    <location>
        <begin position="1004"/>
        <end position="1048"/>
    </location>
</feature>
<feature type="repeat" description="WD" evidence="3">
    <location>
        <begin position="912"/>
        <end position="956"/>
    </location>
</feature>
<feature type="region of interest" description="Disordered" evidence="4">
    <location>
        <begin position="895"/>
        <end position="914"/>
    </location>
</feature>
<dbReference type="InterPro" id="IPR036322">
    <property type="entry name" value="WD40_repeat_dom_sf"/>
</dbReference>
<gene>
    <name evidence="6" type="ORF">SAMN04488000_13163</name>
</gene>
<reference evidence="7" key="1">
    <citation type="submission" date="2016-10" db="EMBL/GenBank/DDBJ databases">
        <authorList>
            <person name="Varghese N."/>
            <person name="Submissions S."/>
        </authorList>
    </citation>
    <scope>NUCLEOTIDE SEQUENCE [LARGE SCALE GENOMIC DNA]</scope>
    <source>
        <strain evidence="7">DSM 44437</strain>
    </source>
</reference>
<keyword evidence="2" id="KW-0677">Repeat</keyword>
<dbReference type="EMBL" id="FOFV01000031">
    <property type="protein sequence ID" value="SES43510.1"/>
    <property type="molecule type" value="Genomic_DNA"/>
</dbReference>
<dbReference type="SUPFAM" id="SSF50978">
    <property type="entry name" value="WD40 repeat-like"/>
    <property type="match status" value="2"/>
</dbReference>
<feature type="repeat" description="WD" evidence="3">
    <location>
        <begin position="1050"/>
        <end position="1094"/>
    </location>
</feature>
<dbReference type="Proteomes" id="UP000199503">
    <property type="component" value="Unassembled WGS sequence"/>
</dbReference>
<dbReference type="STRING" id="65499.SAMN04488000_13163"/>
<proteinExistence type="predicted"/>
<dbReference type="PANTHER" id="PTHR22847:SF637">
    <property type="entry name" value="WD REPEAT DOMAIN 5B"/>
    <property type="match status" value="1"/>
</dbReference>
<feature type="repeat" description="WD" evidence="3">
    <location>
        <begin position="1244"/>
        <end position="1278"/>
    </location>
</feature>
<dbReference type="PROSITE" id="PS50294">
    <property type="entry name" value="WD_REPEATS_REGION"/>
    <property type="match status" value="6"/>
</dbReference>
<evidence type="ECO:0000313" key="7">
    <source>
        <dbReference type="Proteomes" id="UP000199503"/>
    </source>
</evidence>
<dbReference type="Pfam" id="PF00400">
    <property type="entry name" value="WD40"/>
    <property type="match status" value="13"/>
</dbReference>
<feature type="repeat" description="WD" evidence="3">
    <location>
        <begin position="1188"/>
        <end position="1232"/>
    </location>
</feature>
<protein>
    <submittedName>
        <fullName evidence="6">WD40 repeat</fullName>
    </submittedName>
</protein>
<feature type="repeat" description="WD" evidence="3">
    <location>
        <begin position="1326"/>
        <end position="1370"/>
    </location>
</feature>
<name>A0A1H9XBF9_9PSEU</name>
<dbReference type="PRINTS" id="PR00320">
    <property type="entry name" value="GPROTEINBRPT"/>
</dbReference>
<evidence type="ECO:0000256" key="1">
    <source>
        <dbReference type="ARBA" id="ARBA00022574"/>
    </source>
</evidence>
<sequence>MAGRALYLFAIRDGEIDQAIADQLALATKVWADSGLGDRALTAITTGPLSTRRDVEAIAHELRDLTSEDIAVVYITGHGVRSGSGRHYLRLPDTPRGHHLARGYPTADLVTAALASQARQVLVIVNTCFSGELQAELALLYKDLPAERRQALLAVLTSADFDEMPRASEFTVLLEETHRFLAERAGYTEPLLSISEFVRELNAACRRLAQPGTSTLQIRQVLEAGDQDGPSLCLPNPGYQPPLPTIVGKPRRQLATPTRELDYWLDRASGRNSATDPGWYFTGRRELTAQLARFLTDGTGMLVITGAAGTGKSAIIARAVTLSDPDFLATPHYAEAAAAADPHTVPPEGSIDLAVLARNKTTEEITEQLLTAAGISPAHATDASTRMVTLRHQLTDQIDQIDSARPITIVIDGLDEAVAPAHIVTDLIGPLLRHRGVRLVVGVRSSAPGQPGSATEAGLLALLSRFETGLISLRTDGADTIHDMIDYLLARLPGQERLAHLIAESVVPSFLDARFTVHRLLGDQPPTEAELLASLRHGTIGLLRDDLTAASTPQYPASILLAVLRATALAFGAGIPWADIWPAVASAVLNDTVPDSAIAHLMHSRLSGYLTHDTTDGRIVYRPVHEAVADVLRDHPERLANDTADPTRTIHRRIAERLSTLLPHDPGVPPHPYLRRHLVDHAALGDTLTDTTIPATLLPWETGGRVRSSLGLPITPTPETSTLATWSSIEPFLQDTSSEDRALSLDFACTAAGHHKQTIHPPGLRPRWAHWPLPTNVLCDTGSPIDSLCVLTMHDRTLLATGGVDHTVRLWDSVTGHTVGEPLVEQHGGLAVVPLPDGRMLLATGSGDREARLWDPTTGQQVGDPLTGHTRLIMAVAALPLPDGRMLLATGSGDRKARLWDPTTGQQVGDPLTGHTRGVKAVAALPLLDGRTLLATGSWDKTVRLWDPSTGQQVGDRLTGHGRGVLAMAAVPLSDGRTLLATGSEDMTVRLWDPSTGQQVGDPLSGHTGWVKALAAVSLPDGRTLLATGSDDATVRLWDPSAGQQVGDPLTGHTGGVWAVAVVPLPDGRTLIVTGGVDHTVRLWDPTTGQAFVDPLTRHLNEVRAVAAVPLADGRTLLATGSDDTTVRLWDPGTGQTVGHPLSGHAHRVGAVAAVPLPDGRTLLATGSDDATVRLWDPSAGEQVGDPLTGHTGWVKALTAVLLPDGHTLIATSSGDTTVRLWDPTTGQQVGDPLTKHATGLGAVAAVALPNGRTLLATNSDDATVRLWDPSTRQQVGKPIAAHTTGVLAMAAMALPDGRTLLAAGSHDQPVRLWDLETGQQVGDPLTGHTSGVLAMAAIALPDGRALLATGSWDHTVRLWNPVTGDMLATLFTTQQIRSLCAVGGSTSATAFLAIVGSNSIAVIDCLTL</sequence>
<dbReference type="SMART" id="SM00320">
    <property type="entry name" value="WD40"/>
    <property type="match status" value="13"/>
</dbReference>
<feature type="repeat" description="WD" evidence="3">
    <location>
        <begin position="866"/>
        <end position="910"/>
    </location>
</feature>
<keyword evidence="7" id="KW-1185">Reference proteome</keyword>
<feature type="domain" description="Orc1-like AAA ATPase" evidence="5">
    <location>
        <begin position="281"/>
        <end position="417"/>
    </location>
</feature>
<organism evidence="6 7">
    <name type="scientific">Lentzea albida</name>
    <dbReference type="NCBI Taxonomy" id="65499"/>
    <lineage>
        <taxon>Bacteria</taxon>
        <taxon>Bacillati</taxon>
        <taxon>Actinomycetota</taxon>
        <taxon>Actinomycetes</taxon>
        <taxon>Pseudonocardiales</taxon>
        <taxon>Pseudonocardiaceae</taxon>
        <taxon>Lentzea</taxon>
    </lineage>
</organism>
<dbReference type="PANTHER" id="PTHR22847">
    <property type="entry name" value="WD40 REPEAT PROTEIN"/>
    <property type="match status" value="1"/>
</dbReference>
<feature type="repeat" description="WD" evidence="3">
    <location>
        <begin position="1096"/>
        <end position="1140"/>
    </location>
</feature>